<proteinExistence type="predicted"/>
<accession>A0A7I7XGY0</accession>
<sequence>MTQFAAVPAVVKATPSPSDVASPSLVIVWKPAGSAGVPASIHAMTAAMPAPAAGAAVGAGFGEVDVGEPVGAELVGALDVGDDVGDDTGDPTVPLEQAATSADAAMTGTSRMGTRLAGGPSAASSAAGFANVG</sequence>
<dbReference type="KEGG" id="mmag:MMAD_27490"/>
<evidence type="ECO:0000256" key="1">
    <source>
        <dbReference type="SAM" id="MobiDB-lite"/>
    </source>
</evidence>
<evidence type="ECO:0000313" key="3">
    <source>
        <dbReference type="Proteomes" id="UP000466517"/>
    </source>
</evidence>
<reference evidence="2 3" key="1">
    <citation type="journal article" date="2019" name="Emerg. Microbes Infect.">
        <title>Comprehensive subspecies identification of 175 nontuberculous mycobacteria species based on 7547 genomic profiles.</title>
        <authorList>
            <person name="Matsumoto Y."/>
            <person name="Kinjo T."/>
            <person name="Motooka D."/>
            <person name="Nabeya D."/>
            <person name="Jung N."/>
            <person name="Uechi K."/>
            <person name="Horii T."/>
            <person name="Iida T."/>
            <person name="Fujita J."/>
            <person name="Nakamura S."/>
        </authorList>
    </citation>
    <scope>NUCLEOTIDE SEQUENCE [LARGE SCALE GENOMIC DNA]</scope>
    <source>
        <strain evidence="2 3">JCM 13574</strain>
    </source>
</reference>
<feature type="region of interest" description="Disordered" evidence="1">
    <location>
        <begin position="81"/>
        <end position="106"/>
    </location>
</feature>
<dbReference type="EMBL" id="AP022610">
    <property type="protein sequence ID" value="BBZ28454.1"/>
    <property type="molecule type" value="Genomic_DNA"/>
</dbReference>
<protein>
    <submittedName>
        <fullName evidence="2">Uncharacterized protein</fullName>
    </submittedName>
</protein>
<organism evidence="2 3">
    <name type="scientific">Mycolicibacterium madagascariense</name>
    <dbReference type="NCBI Taxonomy" id="212765"/>
    <lineage>
        <taxon>Bacteria</taxon>
        <taxon>Bacillati</taxon>
        <taxon>Actinomycetota</taxon>
        <taxon>Actinomycetes</taxon>
        <taxon>Mycobacteriales</taxon>
        <taxon>Mycobacteriaceae</taxon>
        <taxon>Mycolicibacterium</taxon>
    </lineage>
</organism>
<evidence type="ECO:0000313" key="2">
    <source>
        <dbReference type="EMBL" id="BBZ28454.1"/>
    </source>
</evidence>
<name>A0A7I7XGY0_9MYCO</name>
<dbReference type="AlphaFoldDB" id="A0A7I7XGY0"/>
<dbReference type="Proteomes" id="UP000466517">
    <property type="component" value="Chromosome"/>
</dbReference>
<keyword evidence="3" id="KW-1185">Reference proteome</keyword>
<gene>
    <name evidence="2" type="ORF">MMAD_27490</name>
</gene>